<dbReference type="AlphaFoldDB" id="A0A9D3MC81"/>
<name>A0A9D3MC81_ANGAN</name>
<evidence type="ECO:0000313" key="2">
    <source>
        <dbReference type="Proteomes" id="UP001044222"/>
    </source>
</evidence>
<keyword evidence="2" id="KW-1185">Reference proteome</keyword>
<proteinExistence type="predicted"/>
<protein>
    <submittedName>
        <fullName evidence="1">Uncharacterized protein</fullName>
    </submittedName>
</protein>
<gene>
    <name evidence="1" type="ORF">ANANG_G00166800</name>
</gene>
<sequence length="110" mass="12434">MLRVQSHPAARGGMRRVEACGFAPSYCLLHAHSRHTHHTNTHATQYTQDISVEHLIPKLWALRWSCSPLCHYKASTLLGKLYTRVWNMAAGIRFHSATRALVRMGTDVGQ</sequence>
<accession>A0A9D3MC81</accession>
<comment type="caution">
    <text evidence="1">The sequence shown here is derived from an EMBL/GenBank/DDBJ whole genome shotgun (WGS) entry which is preliminary data.</text>
</comment>
<evidence type="ECO:0000313" key="1">
    <source>
        <dbReference type="EMBL" id="KAG5844818.1"/>
    </source>
</evidence>
<reference evidence="1" key="1">
    <citation type="submission" date="2021-01" db="EMBL/GenBank/DDBJ databases">
        <title>A chromosome-scale assembly of European eel, Anguilla anguilla.</title>
        <authorList>
            <person name="Henkel C."/>
            <person name="Jong-Raadsen S.A."/>
            <person name="Dufour S."/>
            <person name="Weltzien F.-A."/>
            <person name="Palstra A.P."/>
            <person name="Pelster B."/>
            <person name="Spaink H.P."/>
            <person name="Van Den Thillart G.E."/>
            <person name="Jansen H."/>
            <person name="Zahm M."/>
            <person name="Klopp C."/>
            <person name="Cedric C."/>
            <person name="Louis A."/>
            <person name="Berthelot C."/>
            <person name="Parey E."/>
            <person name="Roest Crollius H."/>
            <person name="Montfort J."/>
            <person name="Robinson-Rechavi M."/>
            <person name="Bucao C."/>
            <person name="Bouchez O."/>
            <person name="Gislard M."/>
            <person name="Lluch J."/>
            <person name="Milhes M."/>
            <person name="Lampietro C."/>
            <person name="Lopez Roques C."/>
            <person name="Donnadieu C."/>
            <person name="Braasch I."/>
            <person name="Desvignes T."/>
            <person name="Postlethwait J."/>
            <person name="Bobe J."/>
            <person name="Guiguen Y."/>
            <person name="Dirks R."/>
        </authorList>
    </citation>
    <scope>NUCLEOTIDE SEQUENCE</scope>
    <source>
        <strain evidence="1">Tag_6206</strain>
        <tissue evidence="1">Liver</tissue>
    </source>
</reference>
<dbReference type="Proteomes" id="UP001044222">
    <property type="component" value="Chromosome 8"/>
</dbReference>
<dbReference type="EMBL" id="JAFIRN010000008">
    <property type="protein sequence ID" value="KAG5844818.1"/>
    <property type="molecule type" value="Genomic_DNA"/>
</dbReference>
<organism evidence="1 2">
    <name type="scientific">Anguilla anguilla</name>
    <name type="common">European freshwater eel</name>
    <name type="synonym">Muraena anguilla</name>
    <dbReference type="NCBI Taxonomy" id="7936"/>
    <lineage>
        <taxon>Eukaryota</taxon>
        <taxon>Metazoa</taxon>
        <taxon>Chordata</taxon>
        <taxon>Craniata</taxon>
        <taxon>Vertebrata</taxon>
        <taxon>Euteleostomi</taxon>
        <taxon>Actinopterygii</taxon>
        <taxon>Neopterygii</taxon>
        <taxon>Teleostei</taxon>
        <taxon>Anguilliformes</taxon>
        <taxon>Anguillidae</taxon>
        <taxon>Anguilla</taxon>
    </lineage>
</organism>